<dbReference type="Proteomes" id="UP000798488">
    <property type="component" value="Unassembled WGS sequence"/>
</dbReference>
<dbReference type="RefSeq" id="WP_161823016.1">
    <property type="nucleotide sequence ID" value="NZ_LSRS01000007.1"/>
</dbReference>
<dbReference type="Gene3D" id="3.30.110.40">
    <property type="entry name" value="TusA-like domain"/>
    <property type="match status" value="1"/>
</dbReference>
<dbReference type="Pfam" id="PF02635">
    <property type="entry name" value="DsrE"/>
    <property type="match status" value="1"/>
</dbReference>
<organism evidence="3 4">
    <name type="scientific">Sporotomaculum syntrophicum</name>
    <dbReference type="NCBI Taxonomy" id="182264"/>
    <lineage>
        <taxon>Bacteria</taxon>
        <taxon>Bacillati</taxon>
        <taxon>Bacillota</taxon>
        <taxon>Clostridia</taxon>
        <taxon>Eubacteriales</taxon>
        <taxon>Desulfallaceae</taxon>
        <taxon>Sporotomaculum</taxon>
    </lineage>
</organism>
<protein>
    <submittedName>
        <fullName evidence="3">SirA-like protein</fullName>
    </submittedName>
</protein>
<evidence type="ECO:0000313" key="3">
    <source>
        <dbReference type="EMBL" id="KAF1084082.1"/>
    </source>
</evidence>
<comment type="caution">
    <text evidence="3">The sequence shown here is derived from an EMBL/GenBank/DDBJ whole genome shotgun (WGS) entry which is preliminary data.</text>
</comment>
<dbReference type="SUPFAM" id="SSF75169">
    <property type="entry name" value="DsrEFH-like"/>
    <property type="match status" value="1"/>
</dbReference>
<comment type="similarity">
    <text evidence="1">Belongs to the sulfur carrier protein TusA family.</text>
</comment>
<dbReference type="SUPFAM" id="SSF64307">
    <property type="entry name" value="SirA-like"/>
    <property type="match status" value="1"/>
</dbReference>
<evidence type="ECO:0000313" key="4">
    <source>
        <dbReference type="Proteomes" id="UP000798488"/>
    </source>
</evidence>
<dbReference type="InterPro" id="IPR036868">
    <property type="entry name" value="TusA-like_sf"/>
</dbReference>
<evidence type="ECO:0000259" key="2">
    <source>
        <dbReference type="Pfam" id="PF01206"/>
    </source>
</evidence>
<gene>
    <name evidence="3" type="ORF">SPSYN_02734</name>
</gene>
<dbReference type="Pfam" id="PF01206">
    <property type="entry name" value="TusA"/>
    <property type="match status" value="1"/>
</dbReference>
<dbReference type="CDD" id="cd03421">
    <property type="entry name" value="SirA_like_N"/>
    <property type="match status" value="1"/>
</dbReference>
<dbReference type="InterPro" id="IPR003787">
    <property type="entry name" value="Sulphur_relay_DsrE/F-like"/>
</dbReference>
<name>A0A9D2WP70_9FIRM</name>
<evidence type="ECO:0000256" key="1">
    <source>
        <dbReference type="ARBA" id="ARBA00008984"/>
    </source>
</evidence>
<accession>A0A9D2WP70</accession>
<dbReference type="PANTHER" id="PTHR33279">
    <property type="entry name" value="SULFUR CARRIER PROTEIN YEDF-RELATED"/>
    <property type="match status" value="1"/>
</dbReference>
<feature type="domain" description="UPF0033" evidence="2">
    <location>
        <begin position="6"/>
        <end position="71"/>
    </location>
</feature>
<reference evidence="3" key="1">
    <citation type="submission" date="2016-02" db="EMBL/GenBank/DDBJ databases">
        <title>Draft Genome Sequence of Sporotomaculum syntrophicum Strain FB, a Syntrophic Benzoate Degrader.</title>
        <authorList>
            <person name="Nobu M.K."/>
            <person name="Narihiro T."/>
            <person name="Qiu Y.-L."/>
            <person name="Ohashi A."/>
            <person name="Liu W.-T."/>
            <person name="Yuji S."/>
        </authorList>
    </citation>
    <scope>NUCLEOTIDE SEQUENCE</scope>
    <source>
        <strain evidence="3">FB</strain>
    </source>
</reference>
<dbReference type="InterPro" id="IPR019870">
    <property type="entry name" value="Se_metab_YedF"/>
</dbReference>
<keyword evidence="4" id="KW-1185">Reference proteome</keyword>
<dbReference type="InterPro" id="IPR027396">
    <property type="entry name" value="DsrEFH-like"/>
</dbReference>
<dbReference type="EMBL" id="LSRS01000007">
    <property type="protein sequence ID" value="KAF1084082.1"/>
    <property type="molecule type" value="Genomic_DNA"/>
</dbReference>
<dbReference type="PANTHER" id="PTHR33279:SF6">
    <property type="entry name" value="SULFUR CARRIER PROTEIN YEDF-RELATED"/>
    <property type="match status" value="1"/>
</dbReference>
<dbReference type="InterPro" id="IPR001455">
    <property type="entry name" value="TusA-like"/>
</dbReference>
<dbReference type="AlphaFoldDB" id="A0A9D2WP70"/>
<proteinExistence type="inferred from homology"/>
<dbReference type="NCBIfam" id="TIGR03527">
    <property type="entry name" value="selenium_YedF"/>
    <property type="match status" value="1"/>
</dbReference>
<sequence>MSYKLVDCRGLACPHPVINTKKALEEAGVDTITVIVDNDVARQNVTLFAQNAGHHVNEEQKDGFYHLTITRNDTSPVARTSACTAEFSAATGTPAGGSVYFITSNELGQGSPDLGEVLIKSLFTTLTAMADPPVALLFLNTGVYLTCEGSPVQEQLEKLHAAGTTVLTCGTCLEYYHLKDKLLLGNISNMLEINNWLSGQYKVITIA</sequence>
<dbReference type="OrthoDB" id="9801500at2"/>